<keyword evidence="3" id="KW-0813">Transport</keyword>
<keyword evidence="5 7" id="KW-1133">Transmembrane helix</keyword>
<comment type="subcellular location">
    <subcellularLocation>
        <location evidence="1">Membrane</location>
        <topology evidence="1">Multi-pass membrane protein</topology>
    </subcellularLocation>
</comment>
<dbReference type="InterPro" id="IPR036259">
    <property type="entry name" value="MFS_trans_sf"/>
</dbReference>
<keyword evidence="6 7" id="KW-0472">Membrane</keyword>
<dbReference type="RefSeq" id="WP_331303452.1">
    <property type="nucleotide sequence ID" value="NZ_MLCA01000011.1"/>
</dbReference>
<feature type="transmembrane region" description="Helical" evidence="7">
    <location>
        <begin position="297"/>
        <end position="317"/>
    </location>
</feature>
<keyword evidence="4 7" id="KW-0812">Transmembrane</keyword>
<dbReference type="PANTHER" id="PTHR12778">
    <property type="entry name" value="SOLUTE CARRIER FAMILY 33 ACETYL-COA TRANSPORTER -RELATED"/>
    <property type="match status" value="1"/>
</dbReference>
<feature type="transmembrane region" description="Helical" evidence="7">
    <location>
        <begin position="151"/>
        <end position="172"/>
    </location>
</feature>
<feature type="transmembrane region" description="Helical" evidence="7">
    <location>
        <begin position="231"/>
        <end position="249"/>
    </location>
</feature>
<accession>A0ABU7TVH1</accession>
<dbReference type="SUPFAM" id="SSF103473">
    <property type="entry name" value="MFS general substrate transporter"/>
    <property type="match status" value="1"/>
</dbReference>
<evidence type="ECO:0000256" key="6">
    <source>
        <dbReference type="ARBA" id="ARBA00023136"/>
    </source>
</evidence>
<dbReference type="PANTHER" id="PTHR12778:SF10">
    <property type="entry name" value="MAJOR FACILITATOR SUPERFAMILY DOMAIN-CONTAINING PROTEIN 3"/>
    <property type="match status" value="1"/>
</dbReference>
<dbReference type="Pfam" id="PF07690">
    <property type="entry name" value="MFS_1"/>
    <property type="match status" value="1"/>
</dbReference>
<evidence type="ECO:0000256" key="3">
    <source>
        <dbReference type="ARBA" id="ARBA00022448"/>
    </source>
</evidence>
<evidence type="ECO:0000256" key="7">
    <source>
        <dbReference type="SAM" id="Phobius"/>
    </source>
</evidence>
<feature type="transmembrane region" description="Helical" evidence="7">
    <location>
        <begin position="359"/>
        <end position="377"/>
    </location>
</feature>
<evidence type="ECO:0000313" key="9">
    <source>
        <dbReference type="Proteomes" id="UP001355206"/>
    </source>
</evidence>
<dbReference type="Gene3D" id="1.20.1250.20">
    <property type="entry name" value="MFS general substrate transporter like domains"/>
    <property type="match status" value="2"/>
</dbReference>
<proteinExistence type="inferred from homology"/>
<dbReference type="InterPro" id="IPR004752">
    <property type="entry name" value="AmpG_permease/AT-1"/>
</dbReference>
<feature type="transmembrane region" description="Helical" evidence="7">
    <location>
        <begin position="27"/>
        <end position="48"/>
    </location>
</feature>
<reference evidence="8 9" key="1">
    <citation type="journal article" date="2012" name="Genet. Mol. Biol.">
        <title>Analysis of 16S rRNA and mxaF genes revealing insights into Methylobacterium niche-specific plant association.</title>
        <authorList>
            <person name="Dourado M.N."/>
            <person name="Andreote F.D."/>
            <person name="Dini-Andreote F."/>
            <person name="Conti R."/>
            <person name="Araujo J.M."/>
            <person name="Araujo W.L."/>
        </authorList>
    </citation>
    <scope>NUCLEOTIDE SEQUENCE [LARGE SCALE GENOMIC DNA]</scope>
    <source>
        <strain evidence="8 9">TC3-10</strain>
    </source>
</reference>
<keyword evidence="9" id="KW-1185">Reference proteome</keyword>
<feature type="transmembrane region" description="Helical" evidence="7">
    <location>
        <begin position="60"/>
        <end position="78"/>
    </location>
</feature>
<dbReference type="Proteomes" id="UP001355206">
    <property type="component" value="Unassembled WGS sequence"/>
</dbReference>
<feature type="transmembrane region" description="Helical" evidence="7">
    <location>
        <begin position="269"/>
        <end position="290"/>
    </location>
</feature>
<dbReference type="InterPro" id="IPR011701">
    <property type="entry name" value="MFS"/>
</dbReference>
<feature type="transmembrane region" description="Helical" evidence="7">
    <location>
        <begin position="323"/>
        <end position="347"/>
    </location>
</feature>
<evidence type="ECO:0000313" key="8">
    <source>
        <dbReference type="EMBL" id="MEE7493190.1"/>
    </source>
</evidence>
<evidence type="ECO:0000256" key="2">
    <source>
        <dbReference type="ARBA" id="ARBA00008335"/>
    </source>
</evidence>
<organism evidence="8 9">
    <name type="scientific">Methylobacterium oryzae</name>
    <dbReference type="NCBI Taxonomy" id="334852"/>
    <lineage>
        <taxon>Bacteria</taxon>
        <taxon>Pseudomonadati</taxon>
        <taxon>Pseudomonadota</taxon>
        <taxon>Alphaproteobacteria</taxon>
        <taxon>Hyphomicrobiales</taxon>
        <taxon>Methylobacteriaceae</taxon>
        <taxon>Methylobacterium</taxon>
    </lineage>
</organism>
<name>A0ABU7TVH1_9HYPH</name>
<evidence type="ECO:0000256" key="1">
    <source>
        <dbReference type="ARBA" id="ARBA00004141"/>
    </source>
</evidence>
<evidence type="ECO:0000256" key="4">
    <source>
        <dbReference type="ARBA" id="ARBA00022692"/>
    </source>
</evidence>
<sequence length="419" mass="42336">MTGSAGPAIGTRVVDALAGLRPLAPFFCLYVTFGATLGFLSGGAPLILRARGVELAEVGLLQLINLPVGLTFLWAPLLDRLRLPVLGHRIGWIAAAQAASVLLLVVLSFGETWPLPALLALAIAACAGVATMDIALEALVVETVPAERRAFVASAKLCGASLGGILGVGVLVGSYDSLGWRGAVLACAALDALCLLPILGYGEARPRGAGGSGDGGGPERWPGSLGRLRRLAGRVLVLGAYFAASYLVAGPNTLALLDLGASLGQVGTLTGTVLPAVNLVMALAAGWLAARFGTVRLIAVGAVGVLASGGLMAVACAGRTAELGIAAAVLSFVAGGLLGVPVFNMIYRWAQGPKPATDYALLFGAAFFAAMPLRVAAPALAGWIGWPGYFAATLPLYAAAVAWLAVAVDRTLRADGAAR</sequence>
<feature type="transmembrane region" description="Helical" evidence="7">
    <location>
        <begin position="90"/>
        <end position="109"/>
    </location>
</feature>
<feature type="transmembrane region" description="Helical" evidence="7">
    <location>
        <begin position="178"/>
        <end position="199"/>
    </location>
</feature>
<dbReference type="EMBL" id="MLCA01000011">
    <property type="protein sequence ID" value="MEE7493190.1"/>
    <property type="molecule type" value="Genomic_DNA"/>
</dbReference>
<comment type="caution">
    <text evidence="8">The sequence shown here is derived from an EMBL/GenBank/DDBJ whole genome shotgun (WGS) entry which is preliminary data.</text>
</comment>
<feature type="transmembrane region" description="Helical" evidence="7">
    <location>
        <begin position="389"/>
        <end position="408"/>
    </location>
</feature>
<protein>
    <submittedName>
        <fullName evidence="8">MFS transporter</fullName>
    </submittedName>
</protein>
<evidence type="ECO:0000256" key="5">
    <source>
        <dbReference type="ARBA" id="ARBA00022989"/>
    </source>
</evidence>
<comment type="similarity">
    <text evidence="2">Belongs to the major facilitator superfamily.</text>
</comment>
<feature type="transmembrane region" description="Helical" evidence="7">
    <location>
        <begin position="115"/>
        <end position="139"/>
    </location>
</feature>
<gene>
    <name evidence="8" type="ORF">MOTC310_23115</name>
</gene>